<dbReference type="GeneID" id="62696574"/>
<dbReference type="InterPro" id="IPR009057">
    <property type="entry name" value="Homeodomain-like_sf"/>
</dbReference>
<gene>
    <name evidence="4" type="ORF">FYJ37_03475</name>
</gene>
<dbReference type="PANTHER" id="PTHR43479">
    <property type="entry name" value="ACREF/ENVCD OPERON REPRESSOR-RELATED"/>
    <property type="match status" value="1"/>
</dbReference>
<comment type="caution">
    <text evidence="4">The sequence shown here is derived from an EMBL/GenBank/DDBJ whole genome shotgun (WGS) entry which is preliminary data.</text>
</comment>
<dbReference type="InterPro" id="IPR050624">
    <property type="entry name" value="HTH-type_Tx_Regulator"/>
</dbReference>
<evidence type="ECO:0000256" key="1">
    <source>
        <dbReference type="ARBA" id="ARBA00023125"/>
    </source>
</evidence>
<keyword evidence="1 2" id="KW-0238">DNA-binding</keyword>
<dbReference type="InterPro" id="IPR001647">
    <property type="entry name" value="HTH_TetR"/>
</dbReference>
<proteinExistence type="predicted"/>
<dbReference type="RefSeq" id="WP_004606937.1">
    <property type="nucleotide sequence ID" value="NZ_AP024846.1"/>
</dbReference>
<dbReference type="Gene3D" id="1.10.357.10">
    <property type="entry name" value="Tetracycline Repressor, domain 2"/>
    <property type="match status" value="1"/>
</dbReference>
<dbReference type="EMBL" id="VUMB01000006">
    <property type="protein sequence ID" value="MSS39442.1"/>
    <property type="molecule type" value="Genomic_DNA"/>
</dbReference>
<sequence length="194" mass="22815">MEDRRIKKTKRNLKRTLIDMLQDMPFERISVTELCTRADTSRITFYTHYSDKYALADDIFMDMIEAGTKIYEGMQIENNQQMDPVVSYCNVLDSILILFYDNLDFFRHTAPDENPHLAFSFYNYVLQTVEMHTAKESRVMKLKYSPQRIAGFLCYGMVGFINEGHSENVPLKKLYEDARQLLMDLLKSDILISF</sequence>
<accession>A0A844F214</accession>
<organism evidence="4 5">
    <name type="scientific">Clostridium scindens (strain JCM 10418 / VPI 12708)</name>
    <dbReference type="NCBI Taxonomy" id="29347"/>
    <lineage>
        <taxon>Bacteria</taxon>
        <taxon>Bacillati</taxon>
        <taxon>Bacillota</taxon>
        <taxon>Clostridia</taxon>
        <taxon>Lachnospirales</taxon>
        <taxon>Lachnospiraceae</taxon>
    </lineage>
</organism>
<dbReference type="AlphaFoldDB" id="A0A844F214"/>
<dbReference type="PROSITE" id="PS50977">
    <property type="entry name" value="HTH_TETR_2"/>
    <property type="match status" value="1"/>
</dbReference>
<feature type="DNA-binding region" description="H-T-H motif" evidence="2">
    <location>
        <begin position="30"/>
        <end position="49"/>
    </location>
</feature>
<dbReference type="PANTHER" id="PTHR43479:SF7">
    <property type="entry name" value="TETR-FAMILY TRANSCRIPTIONAL REGULATOR"/>
    <property type="match status" value="1"/>
</dbReference>
<evidence type="ECO:0000313" key="5">
    <source>
        <dbReference type="Proteomes" id="UP000462363"/>
    </source>
</evidence>
<protein>
    <submittedName>
        <fullName evidence="4">TetR/AcrR family transcriptional regulator</fullName>
    </submittedName>
</protein>
<evidence type="ECO:0000256" key="2">
    <source>
        <dbReference type="PROSITE-ProRule" id="PRU00335"/>
    </source>
</evidence>
<dbReference type="Proteomes" id="UP000462363">
    <property type="component" value="Unassembled WGS sequence"/>
</dbReference>
<dbReference type="GO" id="GO:0003677">
    <property type="term" value="F:DNA binding"/>
    <property type="evidence" value="ECO:0007669"/>
    <property type="project" value="UniProtKB-UniRule"/>
</dbReference>
<dbReference type="SUPFAM" id="SSF46689">
    <property type="entry name" value="Homeodomain-like"/>
    <property type="match status" value="1"/>
</dbReference>
<evidence type="ECO:0000259" key="3">
    <source>
        <dbReference type="PROSITE" id="PS50977"/>
    </source>
</evidence>
<feature type="domain" description="HTH tetR-type" evidence="3">
    <location>
        <begin position="7"/>
        <end position="67"/>
    </location>
</feature>
<name>A0A844F214_CLOSV</name>
<reference evidence="4 5" key="1">
    <citation type="submission" date="2019-08" db="EMBL/GenBank/DDBJ databases">
        <title>In-depth cultivation of the pig gut microbiome towards novel bacterial diversity and tailored functional studies.</title>
        <authorList>
            <person name="Wylensek D."/>
            <person name="Hitch T.C.A."/>
            <person name="Clavel T."/>
        </authorList>
    </citation>
    <scope>NUCLEOTIDE SEQUENCE [LARGE SCALE GENOMIC DNA]</scope>
    <source>
        <strain evidence="4 5">BL-389-WT-3D</strain>
    </source>
</reference>
<evidence type="ECO:0000313" key="4">
    <source>
        <dbReference type="EMBL" id="MSS39442.1"/>
    </source>
</evidence>